<comment type="caution">
    <text evidence="1">The sequence shown here is derived from an EMBL/GenBank/DDBJ whole genome shotgun (WGS) entry which is preliminary data.</text>
</comment>
<sequence>VVLLLLFGTSVPSDLFKRSVNSSMTCFFMGICASLLSLVHGTEEEELLETLR</sequence>
<name>A0ABS8VA65_DATST</name>
<dbReference type="EMBL" id="JACEIK010003759">
    <property type="protein sequence ID" value="MCD9643014.1"/>
    <property type="molecule type" value="Genomic_DNA"/>
</dbReference>
<keyword evidence="2" id="KW-1185">Reference proteome</keyword>
<evidence type="ECO:0000313" key="2">
    <source>
        <dbReference type="Proteomes" id="UP000823775"/>
    </source>
</evidence>
<evidence type="ECO:0000313" key="1">
    <source>
        <dbReference type="EMBL" id="MCD9643014.1"/>
    </source>
</evidence>
<gene>
    <name evidence="1" type="ORF">HAX54_030112</name>
</gene>
<protein>
    <submittedName>
        <fullName evidence="1">Uncharacterized protein</fullName>
    </submittedName>
</protein>
<proteinExistence type="predicted"/>
<dbReference type="Proteomes" id="UP000823775">
    <property type="component" value="Unassembled WGS sequence"/>
</dbReference>
<feature type="non-terminal residue" evidence="1">
    <location>
        <position position="52"/>
    </location>
</feature>
<organism evidence="1 2">
    <name type="scientific">Datura stramonium</name>
    <name type="common">Jimsonweed</name>
    <name type="synonym">Common thornapple</name>
    <dbReference type="NCBI Taxonomy" id="4076"/>
    <lineage>
        <taxon>Eukaryota</taxon>
        <taxon>Viridiplantae</taxon>
        <taxon>Streptophyta</taxon>
        <taxon>Embryophyta</taxon>
        <taxon>Tracheophyta</taxon>
        <taxon>Spermatophyta</taxon>
        <taxon>Magnoliopsida</taxon>
        <taxon>eudicotyledons</taxon>
        <taxon>Gunneridae</taxon>
        <taxon>Pentapetalae</taxon>
        <taxon>asterids</taxon>
        <taxon>lamiids</taxon>
        <taxon>Solanales</taxon>
        <taxon>Solanaceae</taxon>
        <taxon>Solanoideae</taxon>
        <taxon>Datureae</taxon>
        <taxon>Datura</taxon>
    </lineage>
</organism>
<reference evidence="1 2" key="1">
    <citation type="journal article" date="2021" name="BMC Genomics">
        <title>Datura genome reveals duplications of psychoactive alkaloid biosynthetic genes and high mutation rate following tissue culture.</title>
        <authorList>
            <person name="Rajewski A."/>
            <person name="Carter-House D."/>
            <person name="Stajich J."/>
            <person name="Litt A."/>
        </authorList>
    </citation>
    <scope>NUCLEOTIDE SEQUENCE [LARGE SCALE GENOMIC DNA]</scope>
    <source>
        <strain evidence="1">AR-01</strain>
    </source>
</reference>
<accession>A0ABS8VA65</accession>
<feature type="non-terminal residue" evidence="1">
    <location>
        <position position="1"/>
    </location>
</feature>